<name>A0AAW2I082_9NEOP</name>
<protein>
    <submittedName>
        <fullName evidence="1">Uncharacterized protein</fullName>
    </submittedName>
</protein>
<dbReference type="AlphaFoldDB" id="A0AAW2I082"/>
<gene>
    <name evidence="1" type="ORF">PYX00_003423</name>
</gene>
<accession>A0AAW2I082</accession>
<comment type="caution">
    <text evidence="1">The sequence shown here is derived from an EMBL/GenBank/DDBJ whole genome shotgun (WGS) entry which is preliminary data.</text>
</comment>
<evidence type="ECO:0000313" key="1">
    <source>
        <dbReference type="EMBL" id="KAL0275625.1"/>
    </source>
</evidence>
<sequence>MNLGPGPERIHDRNTIIMVPISSQKTKSQTSINSAGSHSSGRAVALPATLIFPNNGIFAWMRVFRYANLLVQAGC</sequence>
<proteinExistence type="predicted"/>
<reference evidence="1" key="1">
    <citation type="journal article" date="2024" name="Gigascience">
        <title>Chromosome-level genome of the poultry shaft louse Menopon gallinae provides insight into the host-switching and adaptive evolution of parasitic lice.</title>
        <authorList>
            <person name="Xu Y."/>
            <person name="Ma L."/>
            <person name="Liu S."/>
            <person name="Liang Y."/>
            <person name="Liu Q."/>
            <person name="He Z."/>
            <person name="Tian L."/>
            <person name="Duan Y."/>
            <person name="Cai W."/>
            <person name="Li H."/>
            <person name="Song F."/>
        </authorList>
    </citation>
    <scope>NUCLEOTIDE SEQUENCE</scope>
    <source>
        <strain evidence="1">Cailab_2023a</strain>
    </source>
</reference>
<dbReference type="EMBL" id="JARGDH010000002">
    <property type="protein sequence ID" value="KAL0275625.1"/>
    <property type="molecule type" value="Genomic_DNA"/>
</dbReference>
<organism evidence="1">
    <name type="scientific">Menopon gallinae</name>
    <name type="common">poultry shaft louse</name>
    <dbReference type="NCBI Taxonomy" id="328185"/>
    <lineage>
        <taxon>Eukaryota</taxon>
        <taxon>Metazoa</taxon>
        <taxon>Ecdysozoa</taxon>
        <taxon>Arthropoda</taxon>
        <taxon>Hexapoda</taxon>
        <taxon>Insecta</taxon>
        <taxon>Pterygota</taxon>
        <taxon>Neoptera</taxon>
        <taxon>Paraneoptera</taxon>
        <taxon>Psocodea</taxon>
        <taxon>Troctomorpha</taxon>
        <taxon>Phthiraptera</taxon>
        <taxon>Amblycera</taxon>
        <taxon>Menoponidae</taxon>
        <taxon>Menopon</taxon>
    </lineage>
</organism>